<proteinExistence type="predicted"/>
<reference evidence="3 4" key="1">
    <citation type="submission" date="2013-07" db="EMBL/GenBank/DDBJ databases">
        <authorList>
            <person name="Stoco P.H."/>
            <person name="Wagner G."/>
            <person name="Gerber A."/>
            <person name="Zaha A."/>
            <person name="Thompson C."/>
            <person name="Bartholomeu D.C."/>
            <person name="Luckemeyer D.D."/>
            <person name="Bahia D."/>
            <person name="Loreto E."/>
            <person name="Prestes E.B."/>
            <person name="Lima F.M."/>
            <person name="Rodrigues-Luiz G."/>
            <person name="Vallejo G.A."/>
            <person name="Filho J.F."/>
            <person name="Monteiro K.M."/>
            <person name="Tyler K.M."/>
            <person name="de Almeida L.G."/>
            <person name="Ortiz M.F."/>
            <person name="Siervo M.A."/>
            <person name="de Moraes M.H."/>
            <person name="Cunha O.L."/>
            <person name="Mendonca-Neto R."/>
            <person name="Silva R."/>
            <person name="Teixeira S.M."/>
            <person name="Murta S.M."/>
            <person name="Sincero T.C."/>
            <person name="Mendes T.A."/>
            <person name="Urmenyi T.P."/>
            <person name="Silva V.G."/>
            <person name="da Rocha W.D."/>
            <person name="Andersson B."/>
            <person name="Romanha A.J."/>
            <person name="Steindel M."/>
            <person name="de Vasconcelos A.T."/>
            <person name="Grisard E.C."/>
        </authorList>
    </citation>
    <scope>NUCLEOTIDE SEQUENCE [LARGE SCALE GENOMIC DNA]</scope>
    <source>
        <strain evidence="3 4">SC58</strain>
    </source>
</reference>
<comment type="caution">
    <text evidence="3">The sequence shown here is derived from an EMBL/GenBank/DDBJ whole genome shotgun (WGS) entry which is preliminary data.</text>
</comment>
<feature type="chain" id="PRO_5001601725" evidence="1">
    <location>
        <begin position="25"/>
        <end position="376"/>
    </location>
</feature>
<keyword evidence="1" id="KW-0732">Signal</keyword>
<dbReference type="VEuPathDB" id="TriTrypDB:TRSC58_01238"/>
<feature type="domain" description="Calcineurin-like phosphoesterase" evidence="2">
    <location>
        <begin position="42"/>
        <end position="275"/>
    </location>
</feature>
<dbReference type="SUPFAM" id="SSF56300">
    <property type="entry name" value="Metallo-dependent phosphatases"/>
    <property type="match status" value="1"/>
</dbReference>
<evidence type="ECO:0000256" key="1">
    <source>
        <dbReference type="SAM" id="SignalP"/>
    </source>
</evidence>
<protein>
    <submittedName>
        <fullName evidence="3">Serine/threonine protein phosphatase</fullName>
    </submittedName>
</protein>
<evidence type="ECO:0000259" key="2">
    <source>
        <dbReference type="Pfam" id="PF00149"/>
    </source>
</evidence>
<dbReference type="InterPro" id="IPR004843">
    <property type="entry name" value="Calcineurin-like_PHP"/>
</dbReference>
<gene>
    <name evidence="3" type="ORF">TRSC58_01238</name>
</gene>
<feature type="signal peptide" evidence="1">
    <location>
        <begin position="1"/>
        <end position="24"/>
    </location>
</feature>
<evidence type="ECO:0000313" key="4">
    <source>
        <dbReference type="Proteomes" id="UP000031737"/>
    </source>
</evidence>
<dbReference type="Proteomes" id="UP000031737">
    <property type="component" value="Unassembled WGS sequence"/>
</dbReference>
<name>A0A061JAA9_TRYRA</name>
<dbReference type="PANTHER" id="PTHR46546:SF4">
    <property type="entry name" value="SHEWANELLA-LIKE PROTEIN PHOSPHATASE 1"/>
    <property type="match status" value="1"/>
</dbReference>
<dbReference type="GO" id="GO:0016787">
    <property type="term" value="F:hydrolase activity"/>
    <property type="evidence" value="ECO:0007669"/>
    <property type="project" value="InterPro"/>
</dbReference>
<dbReference type="OrthoDB" id="5976022at2759"/>
<evidence type="ECO:0000313" key="3">
    <source>
        <dbReference type="EMBL" id="ESL11021.1"/>
    </source>
</evidence>
<accession>A0A061JAA9</accession>
<keyword evidence="4" id="KW-1185">Reference proteome</keyword>
<sequence length="376" mass="42724">MRLVALLLLLLFFLFGSLVDVCYGENRVRNGADHTVPLEIHRIVAIGDVHGDADNFRKILSMAGLISYSSNTDKNVIWKPMWGEREIELHKNHFTKLRTTLIQMGDLIDRGEDDLGVLEMIFSLFDQVKSNHTSDNVVLLLGNHELLNLQQQFHYVHSESMGGFLTGTLRRRAFEHSGIFGSFLLDNFTVLYFDAETLFVHAGLHERFASMGVDRLNKETMQAIRMKDYRSPLLGAFGPLWTRKMIMDATNGRCENIRKMLSSMGAKRIVVGHTPQRSGHVELFCDDSVIAIDVGLSRWMYGNVAALELMVTSYTSDSGIRKDVVMREVITSDTRRFRTLEESLTDPLLLEELNHAVEEYYHSPNDKPAEDIVGDL</sequence>
<dbReference type="Gene3D" id="3.60.21.10">
    <property type="match status" value="1"/>
</dbReference>
<dbReference type="InterPro" id="IPR029052">
    <property type="entry name" value="Metallo-depent_PP-like"/>
</dbReference>
<dbReference type="PANTHER" id="PTHR46546">
    <property type="entry name" value="SHEWANELLA-LIKE PROTEIN PHOSPHATASE 1"/>
    <property type="match status" value="1"/>
</dbReference>
<dbReference type="EMBL" id="AUPL01001238">
    <property type="protein sequence ID" value="ESL11021.1"/>
    <property type="molecule type" value="Genomic_DNA"/>
</dbReference>
<dbReference type="Pfam" id="PF00149">
    <property type="entry name" value="Metallophos"/>
    <property type="match status" value="1"/>
</dbReference>
<organism evidence="3 4">
    <name type="scientific">Trypanosoma rangeli SC58</name>
    <dbReference type="NCBI Taxonomy" id="429131"/>
    <lineage>
        <taxon>Eukaryota</taxon>
        <taxon>Discoba</taxon>
        <taxon>Euglenozoa</taxon>
        <taxon>Kinetoplastea</taxon>
        <taxon>Metakinetoplastina</taxon>
        <taxon>Trypanosomatida</taxon>
        <taxon>Trypanosomatidae</taxon>
        <taxon>Trypanosoma</taxon>
        <taxon>Herpetosoma</taxon>
    </lineage>
</organism>
<dbReference type="AlphaFoldDB" id="A0A061JAA9"/>